<dbReference type="Gene3D" id="3.40.47.10">
    <property type="match status" value="2"/>
</dbReference>
<accession>A0ABW6UU27</accession>
<organism evidence="3 4">
    <name type="scientific">Streptomyces bluensis</name>
    <dbReference type="NCBI Taxonomy" id="33897"/>
    <lineage>
        <taxon>Bacteria</taxon>
        <taxon>Bacillati</taxon>
        <taxon>Actinomycetota</taxon>
        <taxon>Actinomycetes</taxon>
        <taxon>Kitasatosporales</taxon>
        <taxon>Streptomycetaceae</taxon>
        <taxon>Streptomyces</taxon>
    </lineage>
</organism>
<evidence type="ECO:0000313" key="3">
    <source>
        <dbReference type="EMBL" id="MFF4526957.1"/>
    </source>
</evidence>
<dbReference type="Pfam" id="PF00195">
    <property type="entry name" value="Chal_sti_synt_N"/>
    <property type="match status" value="1"/>
</dbReference>
<name>A0ABW6UU27_9ACTN</name>
<evidence type="ECO:0000256" key="1">
    <source>
        <dbReference type="ARBA" id="ARBA00022679"/>
    </source>
</evidence>
<evidence type="ECO:0000259" key="2">
    <source>
        <dbReference type="Pfam" id="PF00195"/>
    </source>
</evidence>
<dbReference type="PIRSF" id="PIRSF000451">
    <property type="entry name" value="PKS_III"/>
    <property type="match status" value="1"/>
</dbReference>
<dbReference type="Proteomes" id="UP001602058">
    <property type="component" value="Unassembled WGS sequence"/>
</dbReference>
<proteinExistence type="predicted"/>
<keyword evidence="1" id="KW-0808">Transferase</keyword>
<feature type="domain" description="Chalcone/stilbene synthase N-terminal" evidence="2">
    <location>
        <begin position="64"/>
        <end position="205"/>
    </location>
</feature>
<evidence type="ECO:0000313" key="4">
    <source>
        <dbReference type="Proteomes" id="UP001602058"/>
    </source>
</evidence>
<dbReference type="InterPro" id="IPR011141">
    <property type="entry name" value="Polyketide_synthase_type-III"/>
</dbReference>
<reference evidence="3 4" key="1">
    <citation type="submission" date="2024-10" db="EMBL/GenBank/DDBJ databases">
        <title>The Natural Products Discovery Center: Release of the First 8490 Sequenced Strains for Exploring Actinobacteria Biosynthetic Diversity.</title>
        <authorList>
            <person name="Kalkreuter E."/>
            <person name="Kautsar S.A."/>
            <person name="Yang D."/>
            <person name="Bader C.D."/>
            <person name="Teijaro C.N."/>
            <person name="Fluegel L."/>
            <person name="Davis C.M."/>
            <person name="Simpson J.R."/>
            <person name="Lauterbach L."/>
            <person name="Steele A.D."/>
            <person name="Gui C."/>
            <person name="Meng S."/>
            <person name="Li G."/>
            <person name="Viehrig K."/>
            <person name="Ye F."/>
            <person name="Su P."/>
            <person name="Kiefer A.F."/>
            <person name="Nichols A."/>
            <person name="Cepeda A.J."/>
            <person name="Yan W."/>
            <person name="Fan B."/>
            <person name="Jiang Y."/>
            <person name="Adhikari A."/>
            <person name="Zheng C.-J."/>
            <person name="Schuster L."/>
            <person name="Cowan T.M."/>
            <person name="Smanski M.J."/>
            <person name="Chevrette M.G."/>
            <person name="De Carvalho L.P.S."/>
            <person name="Shen B."/>
        </authorList>
    </citation>
    <scope>NUCLEOTIDE SEQUENCE [LARGE SCALE GENOMIC DNA]</scope>
    <source>
        <strain evidence="3 4">NPDC001390</strain>
    </source>
</reference>
<sequence length="351" mass="37166">MPAVHIARPATILAPHKITTDQIVDNIRAHHPNHPRLTAICRILNNVGVNTRYFTRPLDAPTVSGTAPIGDRAHAAFQDALGLAEQAAHTTLTRHGLGPADIDGIVTTHSTGWAVPNLDIHLIHRLGLRPTVRRTALTTLACAGGTQALIRATEMAALRPGSRILVVAAEVISAIYNHADDQVEHMIYKGLFGDSAAATIVSTTPHGPGLTVHDPAGDSFEYVLPHSLTRYSGRIDSTGLHFDSTKEALTAADDVLPTLLDWLDGRTIDVPVIHPGSQRIITDTVTALGHNEGAARHSLDTLADEGNLGGPSVLRVLERTHDDPPADGASALMVAYGPGFNVAALRAAWTG</sequence>
<protein>
    <submittedName>
        <fullName evidence="3">PhlD</fullName>
    </submittedName>
</protein>
<dbReference type="EMBL" id="JBIAWJ010000031">
    <property type="protein sequence ID" value="MFF4526957.1"/>
    <property type="molecule type" value="Genomic_DNA"/>
</dbReference>
<dbReference type="RefSeq" id="WP_351086288.1">
    <property type="nucleotide sequence ID" value="NZ_JBEOZG010000037.1"/>
</dbReference>
<dbReference type="PANTHER" id="PTHR11877">
    <property type="entry name" value="HYDROXYMETHYLGLUTARYL-COA SYNTHASE"/>
    <property type="match status" value="1"/>
</dbReference>
<gene>
    <name evidence="3" type="ORF">ACFY1D_36930</name>
</gene>
<dbReference type="PANTHER" id="PTHR11877:SF46">
    <property type="entry name" value="TYPE III POLYKETIDE SYNTHASE A"/>
    <property type="match status" value="1"/>
</dbReference>
<dbReference type="SUPFAM" id="SSF53901">
    <property type="entry name" value="Thiolase-like"/>
    <property type="match status" value="2"/>
</dbReference>
<dbReference type="InterPro" id="IPR001099">
    <property type="entry name" value="Chalcone/stilbene_synt_N"/>
</dbReference>
<comment type="caution">
    <text evidence="3">The sequence shown here is derived from an EMBL/GenBank/DDBJ whole genome shotgun (WGS) entry which is preliminary data.</text>
</comment>
<dbReference type="InterPro" id="IPR016039">
    <property type="entry name" value="Thiolase-like"/>
</dbReference>
<keyword evidence="4" id="KW-1185">Reference proteome</keyword>